<dbReference type="STRING" id="472759.Nhal_1148"/>
<dbReference type="InterPro" id="IPR013655">
    <property type="entry name" value="PAS_fold_3"/>
</dbReference>
<dbReference type="InterPro" id="IPR043128">
    <property type="entry name" value="Rev_trsase/Diguanyl_cyclase"/>
</dbReference>
<dbReference type="SUPFAM" id="SSF55785">
    <property type="entry name" value="PYP-like sensor domain (PAS domain)"/>
    <property type="match status" value="2"/>
</dbReference>
<dbReference type="PROSITE" id="PS50887">
    <property type="entry name" value="GGDEF"/>
    <property type="match status" value="1"/>
</dbReference>
<feature type="domain" description="EAL" evidence="9">
    <location>
        <begin position="439"/>
        <end position="693"/>
    </location>
</feature>
<dbReference type="InterPro" id="IPR000160">
    <property type="entry name" value="GGDEF_dom"/>
</dbReference>
<gene>
    <name evidence="11" type="ordered locus">Nhal_1148</name>
</gene>
<evidence type="ECO:0000256" key="2">
    <source>
        <dbReference type="ARBA" id="ARBA00012282"/>
    </source>
</evidence>
<protein>
    <recommendedName>
        <fullName evidence="2">cyclic-guanylate-specific phosphodiesterase</fullName>
        <ecNumber evidence="2">3.1.4.52</ecNumber>
    </recommendedName>
</protein>
<dbReference type="PROSITE" id="PS50112">
    <property type="entry name" value="PAS"/>
    <property type="match status" value="2"/>
</dbReference>
<evidence type="ECO:0000256" key="3">
    <source>
        <dbReference type="ARBA" id="ARBA00022636"/>
    </source>
</evidence>
<dbReference type="eggNOG" id="COG5001">
    <property type="taxonomic scope" value="Bacteria"/>
</dbReference>
<proteinExistence type="predicted"/>
<dbReference type="CDD" id="cd01948">
    <property type="entry name" value="EAL"/>
    <property type="match status" value="1"/>
</dbReference>
<dbReference type="Pfam" id="PF00563">
    <property type="entry name" value="EAL"/>
    <property type="match status" value="1"/>
</dbReference>
<dbReference type="InterPro" id="IPR001633">
    <property type="entry name" value="EAL_dom"/>
</dbReference>
<dbReference type="KEGG" id="nhl:Nhal_1148"/>
<feature type="domain" description="PAC" evidence="8">
    <location>
        <begin position="94"/>
        <end position="146"/>
    </location>
</feature>
<dbReference type="SMART" id="SM00267">
    <property type="entry name" value="GGDEF"/>
    <property type="match status" value="1"/>
</dbReference>
<evidence type="ECO:0000313" key="11">
    <source>
        <dbReference type="EMBL" id="ADE14315.1"/>
    </source>
</evidence>
<dbReference type="InterPro" id="IPR035965">
    <property type="entry name" value="PAS-like_dom_sf"/>
</dbReference>
<dbReference type="CDD" id="cd01949">
    <property type="entry name" value="GGDEF"/>
    <property type="match status" value="1"/>
</dbReference>
<comment type="caution">
    <text evidence="5">Lacks conserved residue(s) required for the propagation of feature annotation.</text>
</comment>
<dbReference type="OrthoDB" id="8553030at2"/>
<name>D5BZM0_NITHN</name>
<comment type="catalytic activity">
    <reaction evidence="4">
        <text>3',3'-c-di-GMP + H2O = 5'-phosphoguanylyl(3'-&gt;5')guanosine + H(+)</text>
        <dbReference type="Rhea" id="RHEA:24902"/>
        <dbReference type="ChEBI" id="CHEBI:15377"/>
        <dbReference type="ChEBI" id="CHEBI:15378"/>
        <dbReference type="ChEBI" id="CHEBI:58754"/>
        <dbReference type="ChEBI" id="CHEBI:58805"/>
        <dbReference type="EC" id="3.1.4.52"/>
    </reaction>
    <physiologicalReaction direction="left-to-right" evidence="4">
        <dbReference type="Rhea" id="RHEA:24903"/>
    </physiologicalReaction>
</comment>
<dbReference type="EC" id="3.1.4.52" evidence="2"/>
<feature type="domain" description="PAS" evidence="7">
    <location>
        <begin position="18"/>
        <end position="92"/>
    </location>
</feature>
<dbReference type="InterPro" id="IPR001610">
    <property type="entry name" value="PAC"/>
</dbReference>
<dbReference type="SUPFAM" id="SSF52172">
    <property type="entry name" value="CheY-like"/>
    <property type="match status" value="1"/>
</dbReference>
<dbReference type="Proteomes" id="UP000001844">
    <property type="component" value="Chromosome"/>
</dbReference>
<dbReference type="NCBIfam" id="TIGR00229">
    <property type="entry name" value="sensory_box"/>
    <property type="match status" value="2"/>
</dbReference>
<evidence type="ECO:0000259" key="8">
    <source>
        <dbReference type="PROSITE" id="PS50113"/>
    </source>
</evidence>
<dbReference type="InterPro" id="IPR035919">
    <property type="entry name" value="EAL_sf"/>
</dbReference>
<evidence type="ECO:0000259" key="10">
    <source>
        <dbReference type="PROSITE" id="PS50887"/>
    </source>
</evidence>
<dbReference type="EMBL" id="CP001798">
    <property type="protein sequence ID" value="ADE14315.1"/>
    <property type="molecule type" value="Genomic_DNA"/>
</dbReference>
<dbReference type="HOGENOM" id="CLU_000445_70_20_6"/>
<dbReference type="Pfam" id="PF08447">
    <property type="entry name" value="PAS_3"/>
    <property type="match status" value="1"/>
</dbReference>
<dbReference type="RefSeq" id="WP_013032206.1">
    <property type="nucleotide sequence ID" value="NC_013960.1"/>
</dbReference>
<dbReference type="Gene3D" id="3.20.20.450">
    <property type="entry name" value="EAL domain"/>
    <property type="match status" value="1"/>
</dbReference>
<dbReference type="FunFam" id="3.30.70.270:FF:000001">
    <property type="entry name" value="Diguanylate cyclase domain protein"/>
    <property type="match status" value="1"/>
</dbReference>
<feature type="domain" description="GGDEF" evidence="10">
    <location>
        <begin position="297"/>
        <end position="430"/>
    </location>
</feature>
<keyword evidence="12" id="KW-1185">Reference proteome</keyword>
<dbReference type="FunFam" id="3.20.20.450:FF:000001">
    <property type="entry name" value="Cyclic di-GMP phosphodiesterase yahA"/>
    <property type="match status" value="1"/>
</dbReference>
<dbReference type="PROSITE" id="PS50883">
    <property type="entry name" value="EAL"/>
    <property type="match status" value="1"/>
</dbReference>
<dbReference type="CDD" id="cd00130">
    <property type="entry name" value="PAS"/>
    <property type="match status" value="2"/>
</dbReference>
<dbReference type="InterPro" id="IPR001789">
    <property type="entry name" value="Sig_transdc_resp-reg_receiver"/>
</dbReference>
<dbReference type="GO" id="GO:0071732">
    <property type="term" value="P:cellular response to nitric oxide"/>
    <property type="evidence" value="ECO:0007669"/>
    <property type="project" value="UniProtKB-ARBA"/>
</dbReference>
<dbReference type="SUPFAM" id="SSF55073">
    <property type="entry name" value="Nucleotide cyclase"/>
    <property type="match status" value="1"/>
</dbReference>
<evidence type="ECO:0000259" key="6">
    <source>
        <dbReference type="PROSITE" id="PS50110"/>
    </source>
</evidence>
<dbReference type="GO" id="GO:0000160">
    <property type="term" value="P:phosphorelay signal transduction system"/>
    <property type="evidence" value="ECO:0007669"/>
    <property type="project" value="InterPro"/>
</dbReference>
<dbReference type="GO" id="GO:0071111">
    <property type="term" value="F:cyclic-guanylate-specific phosphodiesterase activity"/>
    <property type="evidence" value="ECO:0007669"/>
    <property type="project" value="UniProtKB-EC"/>
</dbReference>
<dbReference type="PROSITE" id="PS50113">
    <property type="entry name" value="PAC"/>
    <property type="match status" value="1"/>
</dbReference>
<dbReference type="AlphaFoldDB" id="D5BZM0"/>
<evidence type="ECO:0000256" key="1">
    <source>
        <dbReference type="ARBA" id="ARBA00001946"/>
    </source>
</evidence>
<dbReference type="Gene3D" id="3.40.50.2300">
    <property type="match status" value="1"/>
</dbReference>
<dbReference type="Gene3D" id="3.30.70.270">
    <property type="match status" value="1"/>
</dbReference>
<dbReference type="Pfam" id="PF00990">
    <property type="entry name" value="GGDEF"/>
    <property type="match status" value="1"/>
</dbReference>
<dbReference type="PANTHER" id="PTHR44757">
    <property type="entry name" value="DIGUANYLATE CYCLASE DGCP"/>
    <property type="match status" value="1"/>
</dbReference>
<organism evidence="11 12">
    <name type="scientific">Nitrosococcus halophilus (strain Nc4)</name>
    <dbReference type="NCBI Taxonomy" id="472759"/>
    <lineage>
        <taxon>Bacteria</taxon>
        <taxon>Pseudomonadati</taxon>
        <taxon>Pseudomonadota</taxon>
        <taxon>Gammaproteobacteria</taxon>
        <taxon>Chromatiales</taxon>
        <taxon>Chromatiaceae</taxon>
        <taxon>Nitrosococcus</taxon>
    </lineage>
</organism>
<dbReference type="InterPro" id="IPR000700">
    <property type="entry name" value="PAS-assoc_C"/>
</dbReference>
<accession>D5BZM0</accession>
<dbReference type="NCBIfam" id="TIGR00254">
    <property type="entry name" value="GGDEF"/>
    <property type="match status" value="1"/>
</dbReference>
<feature type="domain" description="Response regulatory" evidence="6">
    <location>
        <begin position="708"/>
        <end position="823"/>
    </location>
</feature>
<dbReference type="InterPro" id="IPR052155">
    <property type="entry name" value="Biofilm_reg_signaling"/>
</dbReference>
<feature type="domain" description="PAS" evidence="7">
    <location>
        <begin position="147"/>
        <end position="188"/>
    </location>
</feature>
<dbReference type="InterPro" id="IPR000014">
    <property type="entry name" value="PAS"/>
</dbReference>
<dbReference type="SMART" id="SM00091">
    <property type="entry name" value="PAS"/>
    <property type="match status" value="2"/>
</dbReference>
<dbReference type="SMART" id="SM00052">
    <property type="entry name" value="EAL"/>
    <property type="match status" value="1"/>
</dbReference>
<dbReference type="CDD" id="cd17569">
    <property type="entry name" value="REC_HupR-like"/>
    <property type="match status" value="1"/>
</dbReference>
<reference evidence="12" key="1">
    <citation type="submission" date="2010-04" db="EMBL/GenBank/DDBJ databases">
        <title>Complete genome sequence of Nitrosococcus halophilus Nc4, a salt-adapted, aerobic obligate ammonia-oxidizing sulfur purple bacterium.</title>
        <authorList>
            <consortium name="US DOE Joint Genome Institute"/>
            <person name="Campbell M.A."/>
            <person name="Malfatti S.A."/>
            <person name="Chain P.S.G."/>
            <person name="Heidelberg J.F."/>
            <person name="Ward B.B."/>
            <person name="Klotz M.G."/>
        </authorList>
    </citation>
    <scope>NUCLEOTIDE SEQUENCE [LARGE SCALE GENOMIC DNA]</scope>
    <source>
        <strain evidence="12">Nc4</strain>
    </source>
</reference>
<evidence type="ECO:0000259" key="7">
    <source>
        <dbReference type="PROSITE" id="PS50112"/>
    </source>
</evidence>
<dbReference type="SMART" id="SM00086">
    <property type="entry name" value="PAC"/>
    <property type="match status" value="1"/>
</dbReference>
<dbReference type="PANTHER" id="PTHR44757:SF2">
    <property type="entry name" value="BIOFILM ARCHITECTURE MAINTENANCE PROTEIN MBAA"/>
    <property type="match status" value="1"/>
</dbReference>
<evidence type="ECO:0000259" key="9">
    <source>
        <dbReference type="PROSITE" id="PS50883"/>
    </source>
</evidence>
<evidence type="ECO:0000256" key="5">
    <source>
        <dbReference type="PROSITE-ProRule" id="PRU00169"/>
    </source>
</evidence>
<keyword evidence="3" id="KW-0973">c-di-GMP</keyword>
<sequence length="836" mass="94954">MQNYRRKTNKKAQASKVAQARLQHLLTVGPAIIYSRMLRAPYATTFISDNIQAQMGYRPKDFIDTPDFWLNRVHPEDRDRVLTKLKSLFRHNKLYYEYRLQHRDGHYRWIHNGQHLVRAADGQPLEIVGYWIDITERKQAEAALKQHQEFLQTILDRIPVMIAHFDPQGQLQWLNREAEHLLGWSLEEAKQIDILAACSPDPDDYQKTLAFMQDAHPRWGDLRIHSRNGRVLETRWANIRFSDGSRIGIGKDVTEYKAYEAQLERQTNYDTLTGLPNRNLLQDRLSHALARARRTRQWVAVLGLGLDHFKLINDSLGHSAGDALLQAVASRLEACLREGDTAARLGGDEFVLVLEDLPEKTGVEPTIQRILNTLEAPFQLETQEFFISASIGVSFFPQDGRKARTLLKQADIALHRAKNQGRRGLQYYTPAMSMETIRRLSLENSLRSALDRGELKLHYQPQVSLENGRVMGVEALLRWQHPHRGWISPAQFIPLAEENGLIVPIGEWVLNTACAQAKTWQVTGEPPLTIAVNLSARQFLQTKFIAQIDQILGQCGLAAKVLKLEITESLLMQDLKGAITTLHALKERGIQLAIDDFGTGYSSLNYLKRFPLDQLKIDRAFIRDITREPDDAAIAQAIIALAHSLKLEVMAEGVEREAQVAFLQAKRCHAIQGYYVSRPLPPEQLAPWVRENKRLIQASEIGSGHPPTLLLVDDDPLAAATLQQLLREKPYRLLTCRDALEGLDLLAVHPVDVVMAGQRIPKMEGVEFLRRARDIYPKTVRILLTDQSNKSTEVDAINEGAIFKFLEKPISEKNLKAALQVAFLFHNVLQQRAKNG</sequence>
<dbReference type="InterPro" id="IPR029787">
    <property type="entry name" value="Nucleotide_cyclase"/>
</dbReference>
<dbReference type="SMART" id="SM00448">
    <property type="entry name" value="REC"/>
    <property type="match status" value="1"/>
</dbReference>
<evidence type="ECO:0000256" key="4">
    <source>
        <dbReference type="ARBA" id="ARBA00051114"/>
    </source>
</evidence>
<comment type="cofactor">
    <cofactor evidence="1">
        <name>Mg(2+)</name>
        <dbReference type="ChEBI" id="CHEBI:18420"/>
    </cofactor>
</comment>
<dbReference type="Pfam" id="PF13188">
    <property type="entry name" value="PAS_8"/>
    <property type="match status" value="1"/>
</dbReference>
<evidence type="ECO:0000313" key="12">
    <source>
        <dbReference type="Proteomes" id="UP000001844"/>
    </source>
</evidence>
<dbReference type="PROSITE" id="PS50110">
    <property type="entry name" value="RESPONSE_REGULATORY"/>
    <property type="match status" value="1"/>
</dbReference>
<dbReference type="Pfam" id="PF00072">
    <property type="entry name" value="Response_reg"/>
    <property type="match status" value="1"/>
</dbReference>
<dbReference type="InterPro" id="IPR011006">
    <property type="entry name" value="CheY-like_superfamily"/>
</dbReference>
<dbReference type="SUPFAM" id="SSF141868">
    <property type="entry name" value="EAL domain-like"/>
    <property type="match status" value="1"/>
</dbReference>
<dbReference type="Gene3D" id="3.30.450.20">
    <property type="entry name" value="PAS domain"/>
    <property type="match status" value="2"/>
</dbReference>